<keyword evidence="6" id="KW-0482">Metalloprotease</keyword>
<keyword evidence="3" id="KW-0479">Metal-binding</keyword>
<dbReference type="GO" id="GO:0006508">
    <property type="term" value="P:proteolysis"/>
    <property type="evidence" value="ECO:0007669"/>
    <property type="project" value="UniProtKB-KW"/>
</dbReference>
<keyword evidence="8" id="KW-0732">Signal</keyword>
<dbReference type="CDD" id="cd12797">
    <property type="entry name" value="M23_peptidase"/>
    <property type="match status" value="1"/>
</dbReference>
<dbReference type="Pfam" id="PF01551">
    <property type="entry name" value="Peptidase_M23"/>
    <property type="match status" value="1"/>
</dbReference>
<dbReference type="SUPFAM" id="SSF51261">
    <property type="entry name" value="Duplicated hybrid motif"/>
    <property type="match status" value="1"/>
</dbReference>
<name>A0A1R3WSF0_9RHOB</name>
<evidence type="ECO:0000259" key="9">
    <source>
        <dbReference type="Pfam" id="PF01551"/>
    </source>
</evidence>
<dbReference type="STRING" id="515897.SAMN05421849_1320"/>
<feature type="compositionally biased region" description="Low complexity" evidence="7">
    <location>
        <begin position="339"/>
        <end position="353"/>
    </location>
</feature>
<dbReference type="AlphaFoldDB" id="A0A1R3WSF0"/>
<reference evidence="10 11" key="1">
    <citation type="submission" date="2017-01" db="EMBL/GenBank/DDBJ databases">
        <authorList>
            <person name="Mah S.A."/>
            <person name="Swanson W.J."/>
            <person name="Moy G.W."/>
            <person name="Vacquier V.D."/>
        </authorList>
    </citation>
    <scope>NUCLEOTIDE SEQUENCE [LARGE SCALE GENOMIC DNA]</scope>
    <source>
        <strain evidence="10 11">DSM 21219</strain>
    </source>
</reference>
<evidence type="ECO:0000256" key="5">
    <source>
        <dbReference type="ARBA" id="ARBA00022833"/>
    </source>
</evidence>
<evidence type="ECO:0000256" key="3">
    <source>
        <dbReference type="ARBA" id="ARBA00022723"/>
    </source>
</evidence>
<dbReference type="PANTHER" id="PTHR21666">
    <property type="entry name" value="PEPTIDASE-RELATED"/>
    <property type="match status" value="1"/>
</dbReference>
<evidence type="ECO:0000256" key="4">
    <source>
        <dbReference type="ARBA" id="ARBA00022801"/>
    </source>
</evidence>
<evidence type="ECO:0000256" key="6">
    <source>
        <dbReference type="ARBA" id="ARBA00023049"/>
    </source>
</evidence>
<dbReference type="InterPro" id="IPR050570">
    <property type="entry name" value="Cell_wall_metabolism_enzyme"/>
</dbReference>
<proteinExistence type="predicted"/>
<accession>A0A1R3WSF0</accession>
<sequence>MRLIAAALLVLATTGALQAQGDGDPGRDARLAMEQLESAIGRLEKASSASDRVRALTGTVRAFESGLGALRDGLRRTTARERALTQELAARDAEIGRLLGVLLAIETAPPPALLLHPAGPLGSARSAMMLTEATPALHDRAAGLRRDLDEVQTLQLLQRKAVRTLEEGLAGIQQARAELSQAITGRTALPRRFTEDPVRTAILISSTETLGAFADGLSEIARNGDIAASRADISAQKGTLPLPVEGNLLHAARSADAAGITRDGIVIATQPRALVVSPVAATIRYRGPLLDLGNVIILEPQAGLLFVLSGLAEVYGDTGEIVPAGTPVGLMGGEAPQPGSFLSLSGESTGTGSSESLYMEVRENGEPVDPESWFRTDKDG</sequence>
<dbReference type="OrthoDB" id="9809144at2"/>
<feature type="signal peptide" evidence="8">
    <location>
        <begin position="1"/>
        <end position="19"/>
    </location>
</feature>
<keyword evidence="2" id="KW-0645">Protease</keyword>
<evidence type="ECO:0000313" key="11">
    <source>
        <dbReference type="Proteomes" id="UP000192455"/>
    </source>
</evidence>
<comment type="cofactor">
    <cofactor evidence="1">
        <name>Zn(2+)</name>
        <dbReference type="ChEBI" id="CHEBI:29105"/>
    </cofactor>
</comment>
<organism evidence="10 11">
    <name type="scientific">Pontibaca methylaminivorans</name>
    <dbReference type="NCBI Taxonomy" id="515897"/>
    <lineage>
        <taxon>Bacteria</taxon>
        <taxon>Pseudomonadati</taxon>
        <taxon>Pseudomonadota</taxon>
        <taxon>Alphaproteobacteria</taxon>
        <taxon>Rhodobacterales</taxon>
        <taxon>Roseobacteraceae</taxon>
        <taxon>Pontibaca</taxon>
    </lineage>
</organism>
<dbReference type="Gene3D" id="2.70.70.10">
    <property type="entry name" value="Glucose Permease (Domain IIA)"/>
    <property type="match status" value="1"/>
</dbReference>
<dbReference type="Proteomes" id="UP000192455">
    <property type="component" value="Unassembled WGS sequence"/>
</dbReference>
<feature type="region of interest" description="Disordered" evidence="7">
    <location>
        <begin position="330"/>
        <end position="353"/>
    </location>
</feature>
<evidence type="ECO:0000256" key="2">
    <source>
        <dbReference type="ARBA" id="ARBA00022670"/>
    </source>
</evidence>
<evidence type="ECO:0000313" key="10">
    <source>
        <dbReference type="EMBL" id="SIT80492.1"/>
    </source>
</evidence>
<feature type="domain" description="M23ase beta-sheet core" evidence="9">
    <location>
        <begin position="263"/>
        <end position="370"/>
    </location>
</feature>
<dbReference type="InterPro" id="IPR016047">
    <property type="entry name" value="M23ase_b-sheet_dom"/>
</dbReference>
<dbReference type="InterPro" id="IPR011055">
    <property type="entry name" value="Dup_hybrid_motif"/>
</dbReference>
<evidence type="ECO:0000256" key="1">
    <source>
        <dbReference type="ARBA" id="ARBA00001947"/>
    </source>
</evidence>
<dbReference type="PANTHER" id="PTHR21666:SF288">
    <property type="entry name" value="CELL DIVISION PROTEIN YTFB"/>
    <property type="match status" value="1"/>
</dbReference>
<evidence type="ECO:0000256" key="8">
    <source>
        <dbReference type="SAM" id="SignalP"/>
    </source>
</evidence>
<feature type="chain" id="PRO_5012797248" evidence="8">
    <location>
        <begin position="20"/>
        <end position="380"/>
    </location>
</feature>
<dbReference type="GO" id="GO:0046872">
    <property type="term" value="F:metal ion binding"/>
    <property type="evidence" value="ECO:0007669"/>
    <property type="project" value="UniProtKB-KW"/>
</dbReference>
<keyword evidence="11" id="KW-1185">Reference proteome</keyword>
<dbReference type="EMBL" id="FTPS01000001">
    <property type="protein sequence ID" value="SIT80492.1"/>
    <property type="molecule type" value="Genomic_DNA"/>
</dbReference>
<dbReference type="GO" id="GO:0004222">
    <property type="term" value="F:metalloendopeptidase activity"/>
    <property type="evidence" value="ECO:0007669"/>
    <property type="project" value="TreeGrafter"/>
</dbReference>
<protein>
    <submittedName>
        <fullName evidence="10">Septal ring factor EnvC, activator of murein hydrolases AmiA and AmiB</fullName>
    </submittedName>
</protein>
<gene>
    <name evidence="10" type="ORF">SAMN05421849_1320</name>
</gene>
<keyword evidence="5" id="KW-0862">Zinc</keyword>
<dbReference type="RefSeq" id="WP_076648822.1">
    <property type="nucleotide sequence ID" value="NZ_FTPS01000001.1"/>
</dbReference>
<keyword evidence="4 10" id="KW-0378">Hydrolase</keyword>
<evidence type="ECO:0000256" key="7">
    <source>
        <dbReference type="SAM" id="MobiDB-lite"/>
    </source>
</evidence>